<dbReference type="EMBL" id="JASCZI010273465">
    <property type="protein sequence ID" value="MED6224886.1"/>
    <property type="molecule type" value="Genomic_DNA"/>
</dbReference>
<reference evidence="2 3" key="1">
    <citation type="journal article" date="2023" name="Plants (Basel)">
        <title>Bridging the Gap: Combining Genomics and Transcriptomics Approaches to Understand Stylosanthes scabra, an Orphan Legume from the Brazilian Caatinga.</title>
        <authorList>
            <person name="Ferreira-Neto J.R.C."/>
            <person name="da Silva M.D."/>
            <person name="Binneck E."/>
            <person name="de Melo N.F."/>
            <person name="da Silva R.H."/>
            <person name="de Melo A.L.T.M."/>
            <person name="Pandolfi V."/>
            <person name="Bustamante F.O."/>
            <person name="Brasileiro-Vidal A.C."/>
            <person name="Benko-Iseppon A.M."/>
        </authorList>
    </citation>
    <scope>NUCLEOTIDE SEQUENCE [LARGE SCALE GENOMIC DNA]</scope>
    <source>
        <tissue evidence="2">Leaves</tissue>
    </source>
</reference>
<name>A0ABU6ZSB2_9FABA</name>
<protein>
    <submittedName>
        <fullName evidence="2">Uncharacterized protein</fullName>
    </submittedName>
</protein>
<feature type="compositionally biased region" description="Acidic residues" evidence="1">
    <location>
        <begin position="109"/>
        <end position="133"/>
    </location>
</feature>
<proteinExistence type="predicted"/>
<feature type="compositionally biased region" description="Basic and acidic residues" evidence="1">
    <location>
        <begin position="134"/>
        <end position="144"/>
    </location>
</feature>
<dbReference type="Proteomes" id="UP001341840">
    <property type="component" value="Unassembled WGS sequence"/>
</dbReference>
<evidence type="ECO:0000313" key="2">
    <source>
        <dbReference type="EMBL" id="MED6224886.1"/>
    </source>
</evidence>
<evidence type="ECO:0000256" key="1">
    <source>
        <dbReference type="SAM" id="MobiDB-lite"/>
    </source>
</evidence>
<feature type="compositionally biased region" description="Basic and acidic residues" evidence="1">
    <location>
        <begin position="59"/>
        <end position="83"/>
    </location>
</feature>
<sequence>MEYCFENALLGFCSKEVNRRDGEPPNRSVKKSKLDSLKEYGGGDSVFQPREVMMVDSGAGREGERREEDLQVVMSERRARNENEMEGPTAKRSYVSMVKGPDFVFHSESEDEDYSSEEMSESEDESEFDYSDEEGIKPGTEEWEDKRLTPRRKVVWDEEGIPTLMLNRAEQRRLNSQWCHTLVVKLMGRRIV</sequence>
<evidence type="ECO:0000313" key="3">
    <source>
        <dbReference type="Proteomes" id="UP001341840"/>
    </source>
</evidence>
<feature type="region of interest" description="Disordered" evidence="1">
    <location>
        <begin position="105"/>
        <end position="144"/>
    </location>
</feature>
<comment type="caution">
    <text evidence="2">The sequence shown here is derived from an EMBL/GenBank/DDBJ whole genome shotgun (WGS) entry which is preliminary data.</text>
</comment>
<gene>
    <name evidence="2" type="ORF">PIB30_088443</name>
</gene>
<organism evidence="2 3">
    <name type="scientific">Stylosanthes scabra</name>
    <dbReference type="NCBI Taxonomy" id="79078"/>
    <lineage>
        <taxon>Eukaryota</taxon>
        <taxon>Viridiplantae</taxon>
        <taxon>Streptophyta</taxon>
        <taxon>Embryophyta</taxon>
        <taxon>Tracheophyta</taxon>
        <taxon>Spermatophyta</taxon>
        <taxon>Magnoliopsida</taxon>
        <taxon>eudicotyledons</taxon>
        <taxon>Gunneridae</taxon>
        <taxon>Pentapetalae</taxon>
        <taxon>rosids</taxon>
        <taxon>fabids</taxon>
        <taxon>Fabales</taxon>
        <taxon>Fabaceae</taxon>
        <taxon>Papilionoideae</taxon>
        <taxon>50 kb inversion clade</taxon>
        <taxon>dalbergioids sensu lato</taxon>
        <taxon>Dalbergieae</taxon>
        <taxon>Pterocarpus clade</taxon>
        <taxon>Stylosanthes</taxon>
    </lineage>
</organism>
<accession>A0ABU6ZSB2</accession>
<feature type="region of interest" description="Disordered" evidence="1">
    <location>
        <begin position="17"/>
        <end position="93"/>
    </location>
</feature>
<keyword evidence="3" id="KW-1185">Reference proteome</keyword>